<dbReference type="PROSITE" id="PS50893">
    <property type="entry name" value="ABC_TRANSPORTER_2"/>
    <property type="match status" value="1"/>
</dbReference>
<dbReference type="SMART" id="SM00382">
    <property type="entry name" value="AAA"/>
    <property type="match status" value="1"/>
</dbReference>
<evidence type="ECO:0000313" key="7">
    <source>
        <dbReference type="Proteomes" id="UP000571018"/>
    </source>
</evidence>
<sequence length="212" mass="23837">MEQLIVKNMSQKFKDRELLTDVNIELLSGKIYGLIGDNGSGKTIFMKSILGLIPIDTGEIWLDNNKLGKDIEFATNTGFLIEVPSFILDYNQYQNLKLLADINGKISKQDILQVIAAVGLDPQNKEKVRNFSLGMKQRLGIAQAIMEEPELLILDEPMNSLDANGVTLIRELILSLKKEDRIILITSHNSEDIELLCDVVFEIQDGQIHQLN</sequence>
<dbReference type="PANTHER" id="PTHR43335">
    <property type="entry name" value="ABC TRANSPORTER, ATP-BINDING PROTEIN"/>
    <property type="match status" value="1"/>
</dbReference>
<evidence type="ECO:0000256" key="2">
    <source>
        <dbReference type="ARBA" id="ARBA00022448"/>
    </source>
</evidence>
<dbReference type="SUPFAM" id="SSF52540">
    <property type="entry name" value="P-loop containing nucleoside triphosphate hydrolases"/>
    <property type="match status" value="1"/>
</dbReference>
<dbReference type="EMBL" id="JACAOA010000007">
    <property type="protein sequence ID" value="MBA5728968.1"/>
    <property type="molecule type" value="Genomic_DNA"/>
</dbReference>
<dbReference type="GO" id="GO:0016887">
    <property type="term" value="F:ATP hydrolysis activity"/>
    <property type="evidence" value="ECO:0007669"/>
    <property type="project" value="InterPro"/>
</dbReference>
<dbReference type="Proteomes" id="UP000571018">
    <property type="component" value="Unassembled WGS sequence"/>
</dbReference>
<dbReference type="PANTHER" id="PTHR43335:SF4">
    <property type="entry name" value="ABC TRANSPORTER, ATP-BINDING PROTEIN"/>
    <property type="match status" value="1"/>
</dbReference>
<dbReference type="RefSeq" id="WP_218930682.1">
    <property type="nucleotide sequence ID" value="NZ_JACAOA010000007.1"/>
</dbReference>
<dbReference type="Pfam" id="PF00005">
    <property type="entry name" value="ABC_tran"/>
    <property type="match status" value="1"/>
</dbReference>
<dbReference type="AlphaFoldDB" id="A0A839A5D5"/>
<reference evidence="6 7" key="1">
    <citation type="submission" date="2020-06" db="EMBL/GenBank/DDBJ databases">
        <title>Reclassification of Facklamia ignava, Facklamia soureckii and Facklami tabacinasalis as Falseniella iganva gen. nov., comb. nov., Hutsoniella ignava gen. nov., comb. nov., and Ruoffia tabacinasalis gen. nov., comb. nov and description of Ruoffia haltotolerans sp. nov., isolated from hypersaline Inland Sea of Qatar.</title>
        <authorList>
            <person name="Fotedar R."/>
            <person name="Sankaranarayanan K."/>
            <person name="Lawson P."/>
            <person name="Caldwell M."/>
            <person name="Zeyara A."/>
            <person name="Al Malki A."/>
            <person name="Ali M."/>
        </authorList>
    </citation>
    <scope>NUCLEOTIDE SEQUENCE [LARGE SCALE GENOMIC DNA]</scope>
    <source>
        <strain evidence="6 7">INB8</strain>
    </source>
</reference>
<evidence type="ECO:0000256" key="1">
    <source>
        <dbReference type="ARBA" id="ARBA00005417"/>
    </source>
</evidence>
<feature type="domain" description="ABC transporter" evidence="5">
    <location>
        <begin position="4"/>
        <end position="211"/>
    </location>
</feature>
<evidence type="ECO:0000256" key="4">
    <source>
        <dbReference type="ARBA" id="ARBA00022840"/>
    </source>
</evidence>
<protein>
    <submittedName>
        <fullName evidence="6">ATP-binding cassette domain-containing protein</fullName>
    </submittedName>
</protein>
<keyword evidence="4 6" id="KW-0067">ATP-binding</keyword>
<gene>
    <name evidence="6" type="ORF">HW423_04130</name>
</gene>
<dbReference type="InterPro" id="IPR003593">
    <property type="entry name" value="AAA+_ATPase"/>
</dbReference>
<comment type="similarity">
    <text evidence="1">Belongs to the ABC transporter superfamily.</text>
</comment>
<dbReference type="InterPro" id="IPR003439">
    <property type="entry name" value="ABC_transporter-like_ATP-bd"/>
</dbReference>
<keyword evidence="7" id="KW-1185">Reference proteome</keyword>
<proteinExistence type="inferred from homology"/>
<evidence type="ECO:0000256" key="3">
    <source>
        <dbReference type="ARBA" id="ARBA00022741"/>
    </source>
</evidence>
<keyword evidence="3" id="KW-0547">Nucleotide-binding</keyword>
<organism evidence="6 7">
    <name type="scientific">Ruoffia halotolerans</name>
    <dbReference type="NCBI Taxonomy" id="2748684"/>
    <lineage>
        <taxon>Bacteria</taxon>
        <taxon>Bacillati</taxon>
        <taxon>Bacillota</taxon>
        <taxon>Bacilli</taxon>
        <taxon>Lactobacillales</taxon>
        <taxon>Aerococcaceae</taxon>
        <taxon>Ruoffia</taxon>
    </lineage>
</organism>
<dbReference type="InterPro" id="IPR027417">
    <property type="entry name" value="P-loop_NTPase"/>
</dbReference>
<accession>A0A839A5D5</accession>
<evidence type="ECO:0000259" key="5">
    <source>
        <dbReference type="PROSITE" id="PS50893"/>
    </source>
</evidence>
<dbReference type="InterPro" id="IPR017871">
    <property type="entry name" value="ABC_transporter-like_CS"/>
</dbReference>
<comment type="caution">
    <text evidence="6">The sequence shown here is derived from an EMBL/GenBank/DDBJ whole genome shotgun (WGS) entry which is preliminary data.</text>
</comment>
<dbReference type="Gene3D" id="3.40.50.300">
    <property type="entry name" value="P-loop containing nucleotide triphosphate hydrolases"/>
    <property type="match status" value="1"/>
</dbReference>
<dbReference type="GO" id="GO:0005524">
    <property type="term" value="F:ATP binding"/>
    <property type="evidence" value="ECO:0007669"/>
    <property type="project" value="UniProtKB-KW"/>
</dbReference>
<dbReference type="PROSITE" id="PS00211">
    <property type="entry name" value="ABC_TRANSPORTER_1"/>
    <property type="match status" value="1"/>
</dbReference>
<keyword evidence="2" id="KW-0813">Transport</keyword>
<name>A0A839A5D5_9LACT</name>
<evidence type="ECO:0000313" key="6">
    <source>
        <dbReference type="EMBL" id="MBA5728968.1"/>
    </source>
</evidence>